<dbReference type="InterPro" id="IPR011990">
    <property type="entry name" value="TPR-like_helical_dom_sf"/>
</dbReference>
<name>A0A2T0RF22_9RHOB</name>
<dbReference type="AlphaFoldDB" id="A0A2T0RF22"/>
<dbReference type="SUPFAM" id="SSF48452">
    <property type="entry name" value="TPR-like"/>
    <property type="match status" value="1"/>
</dbReference>
<proteinExistence type="predicted"/>
<dbReference type="EMBL" id="PVTD01000018">
    <property type="protein sequence ID" value="PRY19768.1"/>
    <property type="molecule type" value="Genomic_DNA"/>
</dbReference>
<keyword evidence="4" id="KW-1185">Reference proteome</keyword>
<organism evidence="3 4">
    <name type="scientific">Aliiruegeria haliotis</name>
    <dbReference type="NCBI Taxonomy" id="1280846"/>
    <lineage>
        <taxon>Bacteria</taxon>
        <taxon>Pseudomonadati</taxon>
        <taxon>Pseudomonadota</taxon>
        <taxon>Alphaproteobacteria</taxon>
        <taxon>Rhodobacterales</taxon>
        <taxon>Roseobacteraceae</taxon>
        <taxon>Aliiruegeria</taxon>
    </lineage>
</organism>
<dbReference type="Gene3D" id="1.25.40.10">
    <property type="entry name" value="Tetratricopeptide repeat domain"/>
    <property type="match status" value="1"/>
</dbReference>
<reference evidence="3 4" key="1">
    <citation type="submission" date="2018-03" db="EMBL/GenBank/DDBJ databases">
        <title>Genomic Encyclopedia of Archaeal and Bacterial Type Strains, Phase II (KMG-II): from individual species to whole genera.</title>
        <authorList>
            <person name="Goeker M."/>
        </authorList>
    </citation>
    <scope>NUCLEOTIDE SEQUENCE [LARGE SCALE GENOMIC DNA]</scope>
    <source>
        <strain evidence="3 4">DSM 29328</strain>
    </source>
</reference>
<sequence>MPLEQNNSSEGGQTDAILQALVALLAHSSFEANANRRRLLRFVVEEHLDGRGHLLKGTYIAQNVFGRGEDFDANEDAIVRIEARRLRANLDSYYQGPGRDAPIRFSIPKGGYRPQIDFTTPAPEPEPQPEPKPEEPASPPSVDPVSDPPRKRFLRPVLLGLVLASVALFAVVLGIQNVRDGQPPAVEIANPAERPRVIVRPFVSLGQSGSDDVYAIGLTHQVIHDLRQFPDIRVHSVDDSFGTDDQLDGGPDEQAPLFRTEGSVGIIGDEYVVRVQLLDSNRMVIWSGTYERKVSPQELIEVQKEIANRIAEHLGQPYGAIRDAQTKGLADLSGIKMTSYGCVLRGYEYRRTLQSELYRDVRDCLETAVQDDSAYAEAWGLLAMLRQDAELYNFEPDVAPEEAKRLVREAAETAISLDPANVPGLKALSTHAHYEGLFEESQDLARRLVEYRPNDPDAVFQLGWLFAVRGRFEEGMPYVWDAVHLSVQVPPRYFHVIAMDHLMRDEYQEMLAAAQQAVRDDSSASHSLMAIAQGALGQMGAAQDSLARMAERYAPTAEDPATVFGLHTVAPEVIDKIVQGLRNAGWNPS</sequence>
<protein>
    <submittedName>
        <fullName evidence="3">TolB-like protein</fullName>
    </submittedName>
</protein>
<dbReference type="RefSeq" id="WP_106208261.1">
    <property type="nucleotide sequence ID" value="NZ_PVTD01000018.1"/>
</dbReference>
<feature type="region of interest" description="Disordered" evidence="1">
    <location>
        <begin position="101"/>
        <end position="149"/>
    </location>
</feature>
<accession>A0A2T0RF22</accession>
<evidence type="ECO:0000256" key="2">
    <source>
        <dbReference type="SAM" id="Phobius"/>
    </source>
</evidence>
<gene>
    <name evidence="3" type="ORF">CLV78_11811</name>
</gene>
<dbReference type="OrthoDB" id="54411at2"/>
<dbReference type="Proteomes" id="UP000239480">
    <property type="component" value="Unassembled WGS sequence"/>
</dbReference>
<evidence type="ECO:0000313" key="4">
    <source>
        <dbReference type="Proteomes" id="UP000239480"/>
    </source>
</evidence>
<keyword evidence="2" id="KW-0812">Transmembrane</keyword>
<feature type="transmembrane region" description="Helical" evidence="2">
    <location>
        <begin position="157"/>
        <end position="175"/>
    </location>
</feature>
<evidence type="ECO:0000256" key="1">
    <source>
        <dbReference type="SAM" id="MobiDB-lite"/>
    </source>
</evidence>
<keyword evidence="2" id="KW-0472">Membrane</keyword>
<comment type="caution">
    <text evidence="3">The sequence shown here is derived from an EMBL/GenBank/DDBJ whole genome shotgun (WGS) entry which is preliminary data.</text>
</comment>
<keyword evidence="2" id="KW-1133">Transmembrane helix</keyword>
<evidence type="ECO:0000313" key="3">
    <source>
        <dbReference type="EMBL" id="PRY19768.1"/>
    </source>
</evidence>